<dbReference type="RefSeq" id="XP_002544719.1">
    <property type="nucleotide sequence ID" value="XM_002544673.1"/>
</dbReference>
<name>C4JN28_UNCRE</name>
<keyword evidence="3" id="KW-1185">Reference proteome</keyword>
<dbReference type="InParanoid" id="C4JN28"/>
<evidence type="ECO:0000313" key="3">
    <source>
        <dbReference type="Proteomes" id="UP000002058"/>
    </source>
</evidence>
<accession>C4JN28</accession>
<evidence type="ECO:0000256" key="1">
    <source>
        <dbReference type="SAM" id="MobiDB-lite"/>
    </source>
</evidence>
<feature type="region of interest" description="Disordered" evidence="1">
    <location>
        <begin position="71"/>
        <end position="94"/>
    </location>
</feature>
<dbReference type="GeneID" id="8437085"/>
<dbReference type="HOGENOM" id="CLU_1016344_0_0_1"/>
<dbReference type="VEuPathDB" id="FungiDB:UREG_04236"/>
<dbReference type="Proteomes" id="UP000002058">
    <property type="component" value="Unassembled WGS sequence"/>
</dbReference>
<protein>
    <submittedName>
        <fullName evidence="2">Uncharacterized protein</fullName>
    </submittedName>
</protein>
<organism evidence="2 3">
    <name type="scientific">Uncinocarpus reesii (strain UAMH 1704)</name>
    <dbReference type="NCBI Taxonomy" id="336963"/>
    <lineage>
        <taxon>Eukaryota</taxon>
        <taxon>Fungi</taxon>
        <taxon>Dikarya</taxon>
        <taxon>Ascomycota</taxon>
        <taxon>Pezizomycotina</taxon>
        <taxon>Eurotiomycetes</taxon>
        <taxon>Eurotiomycetidae</taxon>
        <taxon>Onygenales</taxon>
        <taxon>Onygenaceae</taxon>
        <taxon>Uncinocarpus</taxon>
    </lineage>
</organism>
<evidence type="ECO:0000313" key="2">
    <source>
        <dbReference type="EMBL" id="EEP79390.1"/>
    </source>
</evidence>
<dbReference type="AlphaFoldDB" id="C4JN28"/>
<proteinExistence type="predicted"/>
<sequence length="274" mass="30007">MAGRGRKRNADGCQEPSADVAAGDRMPKAILARREGNGGSVGDADGRNGTGRSWKRGRNLIAGVDARDGRCRSRVGAKAGQPGRAGQRAGERSQTEAGGWCVADALERAVRFIRWGSAGRRGGFAADRQLVCCSPTGDAKLHPEMPEIPGSRMPNQTMQEQQFLFRQMLQMKRLFCERAIMACCYNTVSQILIQQAVLVFDGSLQAVEQILVLIKLPLLPRPFRQLYTGLLISSNTVLELKLMEWLLQPFTKESWASPAGQSDIQNSGSYAVHY</sequence>
<dbReference type="KEGG" id="ure:UREG_04236"/>
<reference evidence="3" key="1">
    <citation type="journal article" date="2009" name="Genome Res.">
        <title>Comparative genomic analyses of the human fungal pathogens Coccidioides and their relatives.</title>
        <authorList>
            <person name="Sharpton T.J."/>
            <person name="Stajich J.E."/>
            <person name="Rounsley S.D."/>
            <person name="Gardner M.J."/>
            <person name="Wortman J.R."/>
            <person name="Jordar V.S."/>
            <person name="Maiti R."/>
            <person name="Kodira C.D."/>
            <person name="Neafsey D.E."/>
            <person name="Zeng Q."/>
            <person name="Hung C.-Y."/>
            <person name="McMahan C."/>
            <person name="Muszewska A."/>
            <person name="Grynberg M."/>
            <person name="Mandel M.A."/>
            <person name="Kellner E.M."/>
            <person name="Barker B.M."/>
            <person name="Galgiani J.N."/>
            <person name="Orbach M.J."/>
            <person name="Kirkland T.N."/>
            <person name="Cole G.T."/>
            <person name="Henn M.R."/>
            <person name="Birren B.W."/>
            <person name="Taylor J.W."/>
        </authorList>
    </citation>
    <scope>NUCLEOTIDE SEQUENCE [LARGE SCALE GENOMIC DNA]</scope>
    <source>
        <strain evidence="3">UAMH 1704</strain>
    </source>
</reference>
<dbReference type="EMBL" id="CH476616">
    <property type="protein sequence ID" value="EEP79390.1"/>
    <property type="molecule type" value="Genomic_DNA"/>
</dbReference>
<feature type="region of interest" description="Disordered" evidence="1">
    <location>
        <begin position="1"/>
        <end position="55"/>
    </location>
</feature>
<feature type="compositionally biased region" description="Low complexity" evidence="1">
    <location>
        <begin position="76"/>
        <end position="88"/>
    </location>
</feature>
<gene>
    <name evidence="2" type="ORF">UREG_04236</name>
</gene>